<dbReference type="Pfam" id="PF03946">
    <property type="entry name" value="Ribosomal_L11_N"/>
    <property type="match status" value="1"/>
</dbReference>
<dbReference type="EMBL" id="JAGVWD010000017">
    <property type="protein sequence ID" value="MBS3057244.1"/>
    <property type="molecule type" value="Genomic_DNA"/>
</dbReference>
<dbReference type="InterPro" id="IPR020784">
    <property type="entry name" value="Ribosomal_uL11_N"/>
</dbReference>
<dbReference type="GO" id="GO:0005840">
    <property type="term" value="C:ribosome"/>
    <property type="evidence" value="ECO:0007669"/>
    <property type="project" value="UniProtKB-KW"/>
</dbReference>
<dbReference type="Gene3D" id="3.30.1550.10">
    <property type="entry name" value="Ribosomal protein L11/L12, N-terminal domain"/>
    <property type="match status" value="1"/>
</dbReference>
<dbReference type="Proteomes" id="UP000677687">
    <property type="component" value="Unassembled WGS sequence"/>
</dbReference>
<comment type="similarity">
    <text evidence="1">Belongs to the universal ribosomal protein uL11 family.</text>
</comment>
<evidence type="ECO:0000256" key="3">
    <source>
        <dbReference type="ARBA" id="ARBA00023274"/>
    </source>
</evidence>
<accession>A0A8T4KTH0</accession>
<evidence type="ECO:0000256" key="2">
    <source>
        <dbReference type="ARBA" id="ARBA00022980"/>
    </source>
</evidence>
<dbReference type="SUPFAM" id="SSF54747">
    <property type="entry name" value="Ribosomal L11/L12e N-terminal domain"/>
    <property type="match status" value="1"/>
</dbReference>
<evidence type="ECO:0000313" key="6">
    <source>
        <dbReference type="EMBL" id="MBS3057244.1"/>
    </source>
</evidence>
<reference evidence="6" key="1">
    <citation type="submission" date="2021-03" db="EMBL/GenBank/DDBJ databases">
        <authorList>
            <person name="Jaffe A."/>
        </authorList>
    </citation>
    <scope>NUCLEOTIDE SEQUENCE</scope>
    <source>
        <strain evidence="6">RIFCSPHIGHO2_01_FULL_AR10_44_11</strain>
    </source>
</reference>
<evidence type="ECO:0000313" key="7">
    <source>
        <dbReference type="Proteomes" id="UP000677687"/>
    </source>
</evidence>
<organism evidence="6 7">
    <name type="scientific">Candidatus Iainarchaeum sp</name>
    <dbReference type="NCBI Taxonomy" id="3101447"/>
    <lineage>
        <taxon>Archaea</taxon>
        <taxon>Candidatus Iainarchaeota</taxon>
        <taxon>Candidatus Iainarchaeia</taxon>
        <taxon>Candidatus Iainarchaeales</taxon>
        <taxon>Candidatus Iainarchaeaceae</taxon>
        <taxon>Candidatus Iainarchaeum</taxon>
    </lineage>
</organism>
<proteinExistence type="inferred from homology"/>
<feature type="compositionally biased region" description="Low complexity" evidence="4">
    <location>
        <begin position="23"/>
        <end position="33"/>
    </location>
</feature>
<feature type="non-terminal residue" evidence="6">
    <location>
        <position position="33"/>
    </location>
</feature>
<feature type="region of interest" description="Disordered" evidence="4">
    <location>
        <begin position="13"/>
        <end position="33"/>
    </location>
</feature>
<comment type="caution">
    <text evidence="6">The sequence shown here is derived from an EMBL/GenBank/DDBJ whole genome shotgun (WGS) entry which is preliminary data.</text>
</comment>
<dbReference type="AlphaFoldDB" id="A0A8T4KTH0"/>
<evidence type="ECO:0000256" key="1">
    <source>
        <dbReference type="ARBA" id="ARBA00010537"/>
    </source>
</evidence>
<name>A0A8T4KTH0_9ARCH</name>
<protein>
    <submittedName>
        <fullName evidence="6">50S ribosomal protein L11</fullName>
    </submittedName>
</protein>
<keyword evidence="2 6" id="KW-0689">Ribosomal protein</keyword>
<evidence type="ECO:0000259" key="5">
    <source>
        <dbReference type="Pfam" id="PF03946"/>
    </source>
</evidence>
<dbReference type="InterPro" id="IPR036796">
    <property type="entry name" value="Ribosomal_uL11_N_sf"/>
</dbReference>
<dbReference type="GO" id="GO:1990904">
    <property type="term" value="C:ribonucleoprotein complex"/>
    <property type="evidence" value="ECO:0007669"/>
    <property type="project" value="UniProtKB-KW"/>
</dbReference>
<evidence type="ECO:0000256" key="4">
    <source>
        <dbReference type="SAM" id="MobiDB-lite"/>
    </source>
</evidence>
<sequence>MKMPEVKVLVEGGKATPAPPLGPSLAPLGVNIG</sequence>
<reference evidence="6" key="2">
    <citation type="submission" date="2021-05" db="EMBL/GenBank/DDBJ databases">
        <title>Protein family content uncovers lineage relationships and bacterial pathway maintenance mechanisms in DPANN archaea.</title>
        <authorList>
            <person name="Castelle C.J."/>
            <person name="Meheust R."/>
            <person name="Jaffe A.L."/>
            <person name="Seitz K."/>
            <person name="Gong X."/>
            <person name="Baker B.J."/>
            <person name="Banfield J.F."/>
        </authorList>
    </citation>
    <scope>NUCLEOTIDE SEQUENCE</scope>
    <source>
        <strain evidence="6">RIFCSPHIGHO2_01_FULL_AR10_44_11</strain>
    </source>
</reference>
<feature type="domain" description="Large ribosomal subunit protein uL11 N-terminal" evidence="5">
    <location>
        <begin position="6"/>
        <end position="32"/>
    </location>
</feature>
<gene>
    <name evidence="6" type="primary">rpl11p</name>
    <name evidence="6" type="ORF">J4415_01290</name>
</gene>
<keyword evidence="3" id="KW-0687">Ribonucleoprotein</keyword>